<dbReference type="Pfam" id="PF12937">
    <property type="entry name" value="F-box-like"/>
    <property type="match status" value="1"/>
</dbReference>
<sequence>MPKRSPETFGAEDARPLKRTRWQQHHETAKSLANSEGEVVGRSLSHHRNRDRDRISGLSDELLFHVLSYLPTSSLLNCSRVSRRFHSLAEDSELWKRKYYSRWVWPRARRIQRPASSDRVSGKPSSSLRPEYSYTPKASQWLDHGHLAHRVPLPHWKQQYQLRHNWSTGACKVTEVEVLEKPDTNMHHLLSDTKSGVQIKICGSFIFTADYEHGLRAWRNIDSMNCVSNVSLEQDREEATSSSTIPTAISAVIHSPEAKDYSIVIGFMSGRIDIFNFNVNTDRFERVLSHEVGKCAISTLALSLSHMAVFTEDYNLLLFRLSPGIDTHIQGDGTHETQRLRLLTKLSTQSISQPVSLSIRTSLAGTIASIGYTVPRLGGGWSVGIQELRLNEAARRLESRVATTAELASNPNTSNTSAEAPTSLSYSHPYLVTSHSDNTLTVYLVKSTSDSLSIKTGRRLWGHTSSVRGVEVSDRGKAVSVSVRGDDVRIWELEEAVSLPNGSKAALQREGSIRVMGAEESQGEDAVIERPRVSEWIGFDEEQVVVLFGRELGAHYLKRYSFT</sequence>
<dbReference type="PANTHER" id="PTHR12874:SF9">
    <property type="entry name" value="F-BOX ONLY PROTEIN 48"/>
    <property type="match status" value="1"/>
</dbReference>
<evidence type="ECO:0000256" key="3">
    <source>
        <dbReference type="ARBA" id="ARBA00011725"/>
    </source>
</evidence>
<comment type="caution">
    <text evidence="10">The sequence shown here is derived from an EMBL/GenBank/DDBJ whole genome shotgun (WGS) entry which is preliminary data.</text>
</comment>
<dbReference type="InterPro" id="IPR015943">
    <property type="entry name" value="WD40/YVTN_repeat-like_dom_sf"/>
</dbReference>
<proteinExistence type="inferred from homology"/>
<keyword evidence="11" id="KW-1185">Reference proteome</keyword>
<dbReference type="InterPro" id="IPR001680">
    <property type="entry name" value="WD40_rpt"/>
</dbReference>
<dbReference type="Pfam" id="PF25499">
    <property type="entry name" value="Beta-prop_pof12"/>
    <property type="match status" value="1"/>
</dbReference>
<name>A0A162IQ43_9EURO</name>
<dbReference type="EMBL" id="AZGZ01000002">
    <property type="protein sequence ID" value="KZZ97082.1"/>
    <property type="molecule type" value="Genomic_DNA"/>
</dbReference>
<dbReference type="SUPFAM" id="SSF81383">
    <property type="entry name" value="F-box domain"/>
    <property type="match status" value="1"/>
</dbReference>
<dbReference type="Proteomes" id="UP000242877">
    <property type="component" value="Unassembled WGS sequence"/>
</dbReference>
<evidence type="ECO:0000256" key="1">
    <source>
        <dbReference type="ARBA" id="ARBA00002730"/>
    </source>
</evidence>
<keyword evidence="7" id="KW-0853">WD repeat</keyword>
<evidence type="ECO:0000256" key="5">
    <source>
        <dbReference type="ARBA" id="ARBA00030034"/>
    </source>
</evidence>
<dbReference type="AlphaFoldDB" id="A0A162IQ43"/>
<dbReference type="GO" id="GO:0031146">
    <property type="term" value="P:SCF-dependent proteasomal ubiquitin-dependent protein catabolic process"/>
    <property type="evidence" value="ECO:0007669"/>
    <property type="project" value="TreeGrafter"/>
</dbReference>
<dbReference type="Gene3D" id="1.20.1280.50">
    <property type="match status" value="1"/>
</dbReference>
<dbReference type="PROSITE" id="PS50082">
    <property type="entry name" value="WD_REPEATS_2"/>
    <property type="match status" value="1"/>
</dbReference>
<evidence type="ECO:0000256" key="8">
    <source>
        <dbReference type="SAM" id="MobiDB-lite"/>
    </source>
</evidence>
<dbReference type="GO" id="GO:0005737">
    <property type="term" value="C:cytoplasm"/>
    <property type="evidence" value="ECO:0007669"/>
    <property type="project" value="TreeGrafter"/>
</dbReference>
<accession>A0A162IQ43</accession>
<dbReference type="PROSITE" id="PS50181">
    <property type="entry name" value="FBOX"/>
    <property type="match status" value="1"/>
</dbReference>
<feature type="repeat" description="WD" evidence="7">
    <location>
        <begin position="460"/>
        <end position="501"/>
    </location>
</feature>
<organism evidence="10 11">
    <name type="scientific">Ascosphaera apis ARSEF 7405</name>
    <dbReference type="NCBI Taxonomy" id="392613"/>
    <lineage>
        <taxon>Eukaryota</taxon>
        <taxon>Fungi</taxon>
        <taxon>Dikarya</taxon>
        <taxon>Ascomycota</taxon>
        <taxon>Pezizomycotina</taxon>
        <taxon>Eurotiomycetes</taxon>
        <taxon>Eurotiomycetidae</taxon>
        <taxon>Onygenales</taxon>
        <taxon>Ascosphaeraceae</taxon>
        <taxon>Ascosphaera</taxon>
    </lineage>
</organism>
<comment type="similarity">
    <text evidence="2">Belongs to the WD repeat MET30/SCONB/SCON-2 family.</text>
</comment>
<dbReference type="InterPro" id="IPR036047">
    <property type="entry name" value="F-box-like_dom_sf"/>
</dbReference>
<comment type="subunit">
    <text evidence="3">Component of the SCF(sconB) E3 ubiquitin ligase complex.</text>
</comment>
<feature type="compositionally biased region" description="Basic and acidic residues" evidence="8">
    <location>
        <begin position="1"/>
        <end position="16"/>
    </location>
</feature>
<dbReference type="InterPro" id="IPR036322">
    <property type="entry name" value="WD40_repeat_dom_sf"/>
</dbReference>
<feature type="domain" description="F-box" evidence="9">
    <location>
        <begin position="52"/>
        <end position="98"/>
    </location>
</feature>
<evidence type="ECO:0000256" key="4">
    <source>
        <dbReference type="ARBA" id="ARBA00015819"/>
    </source>
</evidence>
<evidence type="ECO:0000256" key="2">
    <source>
        <dbReference type="ARBA" id="ARBA00007968"/>
    </source>
</evidence>
<dbReference type="Gene3D" id="2.130.10.10">
    <property type="entry name" value="YVTN repeat-like/Quinoprotein amine dehydrogenase"/>
    <property type="match status" value="1"/>
</dbReference>
<evidence type="ECO:0000256" key="7">
    <source>
        <dbReference type="PROSITE-ProRule" id="PRU00221"/>
    </source>
</evidence>
<evidence type="ECO:0000256" key="6">
    <source>
        <dbReference type="ARBA" id="ARBA00032113"/>
    </source>
</evidence>
<evidence type="ECO:0000259" key="9">
    <source>
        <dbReference type="PROSITE" id="PS50181"/>
    </source>
</evidence>
<reference evidence="10 11" key="1">
    <citation type="journal article" date="2016" name="Genome Biol. Evol.">
        <title>Divergent and convergent evolution of fungal pathogenicity.</title>
        <authorList>
            <person name="Shang Y."/>
            <person name="Xiao G."/>
            <person name="Zheng P."/>
            <person name="Cen K."/>
            <person name="Zhan S."/>
            <person name="Wang C."/>
        </authorList>
    </citation>
    <scope>NUCLEOTIDE SEQUENCE [LARGE SCALE GENOMIC DNA]</scope>
    <source>
        <strain evidence="10 11">ARSEF 7405</strain>
    </source>
</reference>
<evidence type="ECO:0000313" key="10">
    <source>
        <dbReference type="EMBL" id="KZZ97082.1"/>
    </source>
</evidence>
<dbReference type="SMART" id="SM00256">
    <property type="entry name" value="FBOX"/>
    <property type="match status" value="1"/>
</dbReference>
<dbReference type="PANTHER" id="PTHR12874">
    <property type="entry name" value="F-BOX ONLY PROTEIN 48-RELATED"/>
    <property type="match status" value="1"/>
</dbReference>
<dbReference type="VEuPathDB" id="FungiDB:AAP_00725"/>
<gene>
    <name evidence="10" type="ORF">AAP_00725</name>
</gene>
<dbReference type="GO" id="GO:0019005">
    <property type="term" value="C:SCF ubiquitin ligase complex"/>
    <property type="evidence" value="ECO:0007669"/>
    <property type="project" value="TreeGrafter"/>
</dbReference>
<feature type="region of interest" description="Disordered" evidence="8">
    <location>
        <begin position="1"/>
        <end position="51"/>
    </location>
</feature>
<dbReference type="InterPro" id="IPR001810">
    <property type="entry name" value="F-box_dom"/>
</dbReference>
<dbReference type="OrthoDB" id="3219396at2759"/>
<dbReference type="SUPFAM" id="SSF50978">
    <property type="entry name" value="WD40 repeat-like"/>
    <property type="match status" value="1"/>
</dbReference>
<protein>
    <recommendedName>
        <fullName evidence="4">Probable E3 ubiquitin ligase complex SCF subunit sconB</fullName>
    </recommendedName>
    <alternativeName>
        <fullName evidence="6">Sulfur controller B</fullName>
    </alternativeName>
    <alternativeName>
        <fullName evidence="5">Sulfur metabolite repression control protein B</fullName>
    </alternativeName>
</protein>
<comment type="function">
    <text evidence="1">Component of the SCF(sconB) E3 ubiquitin ligase complex involved in the regulation of sulfur metabolite repression, probably by mediating the inactivation or degradation of the metR transcription factor.</text>
</comment>
<evidence type="ECO:0000313" key="11">
    <source>
        <dbReference type="Proteomes" id="UP000242877"/>
    </source>
</evidence>